<gene>
    <name evidence="1" type="ORF">ACH5RR_013141</name>
</gene>
<protein>
    <submittedName>
        <fullName evidence="1">Uncharacterized protein</fullName>
    </submittedName>
</protein>
<organism evidence="1 2">
    <name type="scientific">Cinchona calisaya</name>
    <dbReference type="NCBI Taxonomy" id="153742"/>
    <lineage>
        <taxon>Eukaryota</taxon>
        <taxon>Viridiplantae</taxon>
        <taxon>Streptophyta</taxon>
        <taxon>Embryophyta</taxon>
        <taxon>Tracheophyta</taxon>
        <taxon>Spermatophyta</taxon>
        <taxon>Magnoliopsida</taxon>
        <taxon>eudicotyledons</taxon>
        <taxon>Gunneridae</taxon>
        <taxon>Pentapetalae</taxon>
        <taxon>asterids</taxon>
        <taxon>lamiids</taxon>
        <taxon>Gentianales</taxon>
        <taxon>Rubiaceae</taxon>
        <taxon>Cinchonoideae</taxon>
        <taxon>Cinchoneae</taxon>
        <taxon>Cinchona</taxon>
    </lineage>
</organism>
<evidence type="ECO:0000313" key="1">
    <source>
        <dbReference type="EMBL" id="KAL3524769.1"/>
    </source>
</evidence>
<comment type="caution">
    <text evidence="1">The sequence shown here is derived from an EMBL/GenBank/DDBJ whole genome shotgun (WGS) entry which is preliminary data.</text>
</comment>
<name>A0ABD2ZZA0_9GENT</name>
<dbReference type="EMBL" id="JBJUIK010000006">
    <property type="protein sequence ID" value="KAL3524769.1"/>
    <property type="molecule type" value="Genomic_DNA"/>
</dbReference>
<reference evidence="1 2" key="1">
    <citation type="submission" date="2024-11" db="EMBL/GenBank/DDBJ databases">
        <title>A near-complete genome assembly of Cinchona calisaya.</title>
        <authorList>
            <person name="Lian D.C."/>
            <person name="Zhao X.W."/>
            <person name="Wei L."/>
        </authorList>
    </citation>
    <scope>NUCLEOTIDE SEQUENCE [LARGE SCALE GENOMIC DNA]</scope>
    <source>
        <tissue evidence="1">Nenye</tissue>
    </source>
</reference>
<keyword evidence="2" id="KW-1185">Reference proteome</keyword>
<evidence type="ECO:0000313" key="2">
    <source>
        <dbReference type="Proteomes" id="UP001630127"/>
    </source>
</evidence>
<dbReference type="AlphaFoldDB" id="A0ABD2ZZA0"/>
<dbReference type="Proteomes" id="UP001630127">
    <property type="component" value="Unassembled WGS sequence"/>
</dbReference>
<accession>A0ABD2ZZA0</accession>
<sequence length="109" mass="12189">MSTLGKLENLEVLKLKDNALQGELRVTEDGGFHNLKALHIGSTNLATKGSGFPGFKREAPPKETSIEIISSKEEDYDFLKEEGRKQTEEILQKALARVKSMVQYPKARD</sequence>
<proteinExistence type="predicted"/>